<dbReference type="PANTHER" id="PTHR23427">
    <property type="entry name" value="SURFEIT LOCUS PROTEIN"/>
    <property type="match status" value="1"/>
</dbReference>
<feature type="transmembrane region" description="Helical" evidence="6">
    <location>
        <begin position="12"/>
        <end position="32"/>
    </location>
</feature>
<dbReference type="PROSITE" id="PS50895">
    <property type="entry name" value="SURF1"/>
    <property type="match status" value="1"/>
</dbReference>
<evidence type="ECO:0000256" key="4">
    <source>
        <dbReference type="ARBA" id="ARBA00022989"/>
    </source>
</evidence>
<dbReference type="Pfam" id="PF02104">
    <property type="entry name" value="SURF1"/>
    <property type="match status" value="1"/>
</dbReference>
<keyword evidence="6" id="KW-1003">Cell membrane</keyword>
<dbReference type="RefSeq" id="WP_182856717.1">
    <property type="nucleotide sequence ID" value="NZ_WMLF01000277.1"/>
</dbReference>
<feature type="region of interest" description="Disordered" evidence="7">
    <location>
        <begin position="258"/>
        <end position="324"/>
    </location>
</feature>
<evidence type="ECO:0000256" key="3">
    <source>
        <dbReference type="ARBA" id="ARBA00022692"/>
    </source>
</evidence>
<dbReference type="CDD" id="cd06662">
    <property type="entry name" value="SURF1"/>
    <property type="match status" value="1"/>
</dbReference>
<comment type="caution">
    <text evidence="8">The sequence shown here is derived from an EMBL/GenBank/DDBJ whole genome shotgun (WGS) entry which is preliminary data.</text>
</comment>
<protein>
    <recommendedName>
        <fullName evidence="6">SURF1-like protein</fullName>
    </recommendedName>
</protein>
<evidence type="ECO:0000256" key="5">
    <source>
        <dbReference type="ARBA" id="ARBA00023136"/>
    </source>
</evidence>
<gene>
    <name evidence="8" type="ORF">GL263_17825</name>
</gene>
<keyword evidence="5 6" id="KW-0472">Membrane</keyword>
<keyword evidence="3 6" id="KW-0812">Transmembrane</keyword>
<feature type="compositionally biased region" description="Pro residues" evidence="7">
    <location>
        <begin position="132"/>
        <end position="143"/>
    </location>
</feature>
<feature type="transmembrane region" description="Helical" evidence="6">
    <location>
        <begin position="223"/>
        <end position="243"/>
    </location>
</feature>
<sequence>MYRFLLTPRWWAINIFVVLSIPFCLFMGSWQLSRFEDRVDSHRTHQGQTEQAAQQPAEPLAELLPVSRQTSGRIAEATGSYDTQHQFLSPGRTLDGERGSYVVSLLRLDADPGAKDGHGAALPVVRGWLPGDPDPSDVPPPPSGRTTVTGALQSNETIGDTTGLGEGRIGRVSAAVLVNLVPYDVQDAWITVQDPKLLPEPLKAVPPTLPKGSGLDLKAFQNLGYSAEWFAFVGFALFMWFRFFRRDLELARDAELGITASGGTPGGGTSPKPGAAADADTSPNAADADASPNAGGAADSDAPGPAAAGTAGRAAEPVDAPQAG</sequence>
<reference evidence="9" key="1">
    <citation type="journal article" date="2020" name="Syst. Appl. Microbiol.">
        <title>Streptomyces alkaliterrae sp. nov., isolated from an alkaline soil, and emended descriptions of Streptomyces alkaliphilus, Streptomyces calidiresistens and Streptomyces durbertensis.</title>
        <authorList>
            <person name="Swiecimska M."/>
            <person name="Golinska P."/>
            <person name="Nouioui I."/>
            <person name="Wypij M."/>
            <person name="Rai M."/>
            <person name="Sangal V."/>
            <person name="Goodfellow M."/>
        </authorList>
    </citation>
    <scope>NUCLEOTIDE SEQUENCE [LARGE SCALE GENOMIC DNA]</scope>
    <source>
        <strain evidence="9">DSM 104538</strain>
    </source>
</reference>
<organism evidence="8 9">
    <name type="scientific">Streptomyces durbertensis</name>
    <dbReference type="NCBI Taxonomy" id="2448886"/>
    <lineage>
        <taxon>Bacteria</taxon>
        <taxon>Bacillati</taxon>
        <taxon>Actinomycetota</taxon>
        <taxon>Actinomycetes</taxon>
        <taxon>Kitasatosporales</taxon>
        <taxon>Streptomycetaceae</taxon>
        <taxon>Streptomyces</taxon>
    </lineage>
</organism>
<dbReference type="InterPro" id="IPR002994">
    <property type="entry name" value="Surf1/Shy1"/>
</dbReference>
<comment type="subcellular location">
    <subcellularLocation>
        <location evidence="6">Cell membrane</location>
        <topology evidence="6">Multi-pass membrane protein</topology>
    </subcellularLocation>
    <subcellularLocation>
        <location evidence="1">Membrane</location>
    </subcellularLocation>
</comment>
<evidence type="ECO:0000256" key="6">
    <source>
        <dbReference type="RuleBase" id="RU363076"/>
    </source>
</evidence>
<evidence type="ECO:0000256" key="1">
    <source>
        <dbReference type="ARBA" id="ARBA00004370"/>
    </source>
</evidence>
<dbReference type="Proteomes" id="UP000766698">
    <property type="component" value="Unassembled WGS sequence"/>
</dbReference>
<name>A0ABR6EJ93_9ACTN</name>
<feature type="compositionally biased region" description="Low complexity" evidence="7">
    <location>
        <begin position="270"/>
        <end position="315"/>
    </location>
</feature>
<evidence type="ECO:0000313" key="9">
    <source>
        <dbReference type="Proteomes" id="UP000766698"/>
    </source>
</evidence>
<proteinExistence type="inferred from homology"/>
<dbReference type="EMBL" id="WMLF01000277">
    <property type="protein sequence ID" value="MBB1245407.1"/>
    <property type="molecule type" value="Genomic_DNA"/>
</dbReference>
<evidence type="ECO:0000313" key="8">
    <source>
        <dbReference type="EMBL" id="MBB1245407.1"/>
    </source>
</evidence>
<comment type="similarity">
    <text evidence="2 6">Belongs to the SURF1 family.</text>
</comment>
<dbReference type="PANTHER" id="PTHR23427:SF2">
    <property type="entry name" value="SURFEIT LOCUS PROTEIN 1"/>
    <property type="match status" value="1"/>
</dbReference>
<evidence type="ECO:0000256" key="7">
    <source>
        <dbReference type="SAM" id="MobiDB-lite"/>
    </source>
</evidence>
<keyword evidence="4 6" id="KW-1133">Transmembrane helix</keyword>
<dbReference type="InterPro" id="IPR045214">
    <property type="entry name" value="Surf1/Surf4"/>
</dbReference>
<evidence type="ECO:0000256" key="2">
    <source>
        <dbReference type="ARBA" id="ARBA00007165"/>
    </source>
</evidence>
<keyword evidence="9" id="KW-1185">Reference proteome</keyword>
<accession>A0ABR6EJ93</accession>
<feature type="region of interest" description="Disordered" evidence="7">
    <location>
        <begin position="130"/>
        <end position="149"/>
    </location>
</feature>